<keyword evidence="8" id="KW-0066">ATP synthesis</keyword>
<evidence type="ECO:0000256" key="4">
    <source>
        <dbReference type="ARBA" id="ARBA00022781"/>
    </source>
</evidence>
<dbReference type="EMBL" id="JBBPBM010000038">
    <property type="protein sequence ID" value="KAK8527225.1"/>
    <property type="molecule type" value="Genomic_DNA"/>
</dbReference>
<evidence type="ECO:0000256" key="7">
    <source>
        <dbReference type="ARBA" id="ARBA00023196"/>
    </source>
</evidence>
<evidence type="ECO:0000256" key="2">
    <source>
        <dbReference type="ARBA" id="ARBA00007681"/>
    </source>
</evidence>
<name>A0ABR2D0G2_9ROSI</name>
<evidence type="ECO:0000313" key="9">
    <source>
        <dbReference type="EMBL" id="KAK8527225.1"/>
    </source>
</evidence>
<dbReference type="SUPFAM" id="SSF52943">
    <property type="entry name" value="ATP synthase (F1-ATPase), gamma subunit"/>
    <property type="match status" value="1"/>
</dbReference>
<dbReference type="Pfam" id="PF00231">
    <property type="entry name" value="ATP-synt"/>
    <property type="match status" value="1"/>
</dbReference>
<comment type="similarity">
    <text evidence="2">Belongs to the ATPase gamma chain family.</text>
</comment>
<dbReference type="PRINTS" id="PR00126">
    <property type="entry name" value="ATPASEGAMMA"/>
</dbReference>
<keyword evidence="6" id="KW-0472">Membrane</keyword>
<dbReference type="InterPro" id="IPR035968">
    <property type="entry name" value="ATP_synth_F1_ATPase_gsu"/>
</dbReference>
<dbReference type="PANTHER" id="PTHR11693:SF33">
    <property type="entry name" value="F0F1 ATP SYNTHASE SUBUNIT GAMMA"/>
    <property type="match status" value="1"/>
</dbReference>
<accession>A0ABR2D0G2</accession>
<evidence type="ECO:0000313" key="10">
    <source>
        <dbReference type="Proteomes" id="UP001472677"/>
    </source>
</evidence>
<comment type="subcellular location">
    <subcellularLocation>
        <location evidence="1">Membrane</location>
        <topology evidence="1">Peripheral membrane protein</topology>
    </subcellularLocation>
</comment>
<sequence>MVRRADEAVINVKKVALVVITGDRGLCGSFNNAMIKKADSRILELKGLGLDCTVISVGEKGNYYFSWKVDVLVDRFVEGGGFPTAKEAQMVADDVFSLLVTKEVDKVELVYTKFVTLVKSELDPTILTLPPLSVKGEVFYVNGN</sequence>
<keyword evidence="7" id="KW-0139">CF(1)</keyword>
<protein>
    <submittedName>
        <fullName evidence="9">Uncharacterized protein</fullName>
    </submittedName>
</protein>
<keyword evidence="3" id="KW-0813">Transport</keyword>
<evidence type="ECO:0000256" key="8">
    <source>
        <dbReference type="ARBA" id="ARBA00023310"/>
    </source>
</evidence>
<proteinExistence type="inferred from homology"/>
<dbReference type="PANTHER" id="PTHR11693">
    <property type="entry name" value="ATP SYNTHASE GAMMA CHAIN"/>
    <property type="match status" value="1"/>
</dbReference>
<reference evidence="9 10" key="1">
    <citation type="journal article" date="2024" name="G3 (Bethesda)">
        <title>Genome assembly of Hibiscus sabdariffa L. provides insights into metabolisms of medicinal natural products.</title>
        <authorList>
            <person name="Kim T."/>
        </authorList>
    </citation>
    <scope>NUCLEOTIDE SEQUENCE [LARGE SCALE GENOMIC DNA]</scope>
    <source>
        <strain evidence="9">TK-2024</strain>
        <tissue evidence="9">Old leaves</tissue>
    </source>
</reference>
<comment type="caution">
    <text evidence="9">The sequence shown here is derived from an EMBL/GenBank/DDBJ whole genome shotgun (WGS) entry which is preliminary data.</text>
</comment>
<gene>
    <name evidence="9" type="ORF">V6N12_054447</name>
</gene>
<evidence type="ECO:0000256" key="3">
    <source>
        <dbReference type="ARBA" id="ARBA00022448"/>
    </source>
</evidence>
<dbReference type="Proteomes" id="UP001472677">
    <property type="component" value="Unassembled WGS sequence"/>
</dbReference>
<evidence type="ECO:0000256" key="1">
    <source>
        <dbReference type="ARBA" id="ARBA00004170"/>
    </source>
</evidence>
<organism evidence="9 10">
    <name type="scientific">Hibiscus sabdariffa</name>
    <name type="common">roselle</name>
    <dbReference type="NCBI Taxonomy" id="183260"/>
    <lineage>
        <taxon>Eukaryota</taxon>
        <taxon>Viridiplantae</taxon>
        <taxon>Streptophyta</taxon>
        <taxon>Embryophyta</taxon>
        <taxon>Tracheophyta</taxon>
        <taxon>Spermatophyta</taxon>
        <taxon>Magnoliopsida</taxon>
        <taxon>eudicotyledons</taxon>
        <taxon>Gunneridae</taxon>
        <taxon>Pentapetalae</taxon>
        <taxon>rosids</taxon>
        <taxon>malvids</taxon>
        <taxon>Malvales</taxon>
        <taxon>Malvaceae</taxon>
        <taxon>Malvoideae</taxon>
        <taxon>Hibiscus</taxon>
    </lineage>
</organism>
<evidence type="ECO:0000256" key="5">
    <source>
        <dbReference type="ARBA" id="ARBA00023065"/>
    </source>
</evidence>
<evidence type="ECO:0000256" key="6">
    <source>
        <dbReference type="ARBA" id="ARBA00023136"/>
    </source>
</evidence>
<keyword evidence="4" id="KW-0375">Hydrogen ion transport</keyword>
<keyword evidence="5" id="KW-0406">Ion transport</keyword>
<dbReference type="Gene3D" id="3.40.1380.10">
    <property type="match status" value="1"/>
</dbReference>
<dbReference type="InterPro" id="IPR000131">
    <property type="entry name" value="ATP_synth_F1_gsu"/>
</dbReference>
<keyword evidence="10" id="KW-1185">Reference proteome</keyword>